<sequence>MAGASVDRVTDITPTLKDTLQRYLRKERSALLATLDGLEERQIRWPFTPTGTNLLGLVKHTASVSLGYFGETFGRDHGQALPWFDDDARENDDLWATAGETREQIVSLYEASAREADATIAALDLDSPGRVPWWGEHGDVTLGRILVHMIAETAHHAGHADIVREMLLGTAPDADPNLPGWDAGQWAAYRSGLEEIAASAGA</sequence>
<comment type="caution">
    <text evidence="1">The sequence shown here is derived from an EMBL/GenBank/DDBJ whole genome shotgun (WGS) entry which is preliminary data.</text>
</comment>
<evidence type="ECO:0000313" key="2">
    <source>
        <dbReference type="Proteomes" id="UP001500051"/>
    </source>
</evidence>
<organism evidence="1 2">
    <name type="scientific">Microlunatus aurantiacus</name>
    <dbReference type="NCBI Taxonomy" id="446786"/>
    <lineage>
        <taxon>Bacteria</taxon>
        <taxon>Bacillati</taxon>
        <taxon>Actinomycetota</taxon>
        <taxon>Actinomycetes</taxon>
        <taxon>Propionibacteriales</taxon>
        <taxon>Propionibacteriaceae</taxon>
        <taxon>Microlunatus</taxon>
    </lineage>
</organism>
<dbReference type="EMBL" id="BAAAYX010000014">
    <property type="protein sequence ID" value="GAA3712089.1"/>
    <property type="molecule type" value="Genomic_DNA"/>
</dbReference>
<dbReference type="InterPro" id="IPR034660">
    <property type="entry name" value="DinB/YfiT-like"/>
</dbReference>
<dbReference type="InterPro" id="IPR007061">
    <property type="entry name" value="MST-like"/>
</dbReference>
<reference evidence="2" key="1">
    <citation type="journal article" date="2019" name="Int. J. Syst. Evol. Microbiol.">
        <title>The Global Catalogue of Microorganisms (GCM) 10K type strain sequencing project: providing services to taxonomists for standard genome sequencing and annotation.</title>
        <authorList>
            <consortium name="The Broad Institute Genomics Platform"/>
            <consortium name="The Broad Institute Genome Sequencing Center for Infectious Disease"/>
            <person name="Wu L."/>
            <person name="Ma J."/>
        </authorList>
    </citation>
    <scope>NUCLEOTIDE SEQUENCE [LARGE SCALE GENOMIC DNA]</scope>
    <source>
        <strain evidence="2">JCM 16548</strain>
    </source>
</reference>
<dbReference type="SUPFAM" id="SSF109854">
    <property type="entry name" value="DinB/YfiT-like putative metalloenzymes"/>
    <property type="match status" value="1"/>
</dbReference>
<proteinExistence type="predicted"/>
<gene>
    <name evidence="1" type="ORF">GCM10022204_33710</name>
</gene>
<name>A0ABP7E1K8_9ACTN</name>
<keyword evidence="2" id="KW-1185">Reference proteome</keyword>
<protein>
    <submittedName>
        <fullName evidence="1">DinB family protein</fullName>
    </submittedName>
</protein>
<dbReference type="Pfam" id="PF04978">
    <property type="entry name" value="MST"/>
    <property type="match status" value="1"/>
</dbReference>
<evidence type="ECO:0000313" key="1">
    <source>
        <dbReference type="EMBL" id="GAA3712089.1"/>
    </source>
</evidence>
<accession>A0ABP7E1K8</accession>
<dbReference type="Gene3D" id="1.20.120.450">
    <property type="entry name" value="dinb family like domain"/>
    <property type="match status" value="1"/>
</dbReference>
<dbReference type="Proteomes" id="UP001500051">
    <property type="component" value="Unassembled WGS sequence"/>
</dbReference>